<dbReference type="Pfam" id="PF02321">
    <property type="entry name" value="OEP"/>
    <property type="match status" value="2"/>
</dbReference>
<dbReference type="SUPFAM" id="SSF56954">
    <property type="entry name" value="Outer membrane efflux proteins (OEP)"/>
    <property type="match status" value="1"/>
</dbReference>
<keyword evidence="8" id="KW-0732">Signal</keyword>
<dbReference type="AlphaFoldDB" id="A0A831SN12"/>
<organism evidence="9">
    <name type="scientific">Prosthecochloris aestuarii</name>
    <dbReference type="NCBI Taxonomy" id="1102"/>
    <lineage>
        <taxon>Bacteria</taxon>
        <taxon>Pseudomonadati</taxon>
        <taxon>Chlorobiota</taxon>
        <taxon>Chlorobiia</taxon>
        <taxon>Chlorobiales</taxon>
        <taxon>Chlorobiaceae</taxon>
        <taxon>Prosthecochloris</taxon>
    </lineage>
</organism>
<protein>
    <submittedName>
        <fullName evidence="9">TolC family protein</fullName>
    </submittedName>
</protein>
<keyword evidence="7" id="KW-0998">Cell outer membrane</keyword>
<feature type="signal peptide" evidence="8">
    <location>
        <begin position="1"/>
        <end position="27"/>
    </location>
</feature>
<evidence type="ECO:0000256" key="8">
    <source>
        <dbReference type="SAM" id="SignalP"/>
    </source>
</evidence>
<dbReference type="Proteomes" id="UP000886335">
    <property type="component" value="Unassembled WGS sequence"/>
</dbReference>
<dbReference type="InterPro" id="IPR003423">
    <property type="entry name" value="OMP_efflux"/>
</dbReference>
<dbReference type="GO" id="GO:0009279">
    <property type="term" value="C:cell outer membrane"/>
    <property type="evidence" value="ECO:0007669"/>
    <property type="project" value="UniProtKB-SubCell"/>
</dbReference>
<evidence type="ECO:0000256" key="4">
    <source>
        <dbReference type="ARBA" id="ARBA00022452"/>
    </source>
</evidence>
<feature type="chain" id="PRO_5033047404" evidence="8">
    <location>
        <begin position="28"/>
        <end position="447"/>
    </location>
</feature>
<keyword evidence="6" id="KW-0472">Membrane</keyword>
<dbReference type="Gene3D" id="1.20.1600.10">
    <property type="entry name" value="Outer membrane efflux proteins (OEP)"/>
    <property type="match status" value="1"/>
</dbReference>
<evidence type="ECO:0000256" key="7">
    <source>
        <dbReference type="ARBA" id="ARBA00023237"/>
    </source>
</evidence>
<evidence type="ECO:0000256" key="6">
    <source>
        <dbReference type="ARBA" id="ARBA00023136"/>
    </source>
</evidence>
<sequence length="447" mass="50334">MVMRGLKGIRTYAAAALMLLVPSLGSAETVRLSLDEALEMARDNNYSLKAAASRVEQAEARYLQSRKAYLPSVTLSETVLHTTDPAAVFSYKLRQRVVNPDDLVNSELINDPDALTHFQAGIEVMQPVFNLDALKGRKAAEAVVRSTGYEFERTGERIALEVKKAYYALVLSRSNLDALNRSISAMERHDRQARQAYAKGLVTKSDKLSTAVRLSELKEQKMVVEDEIRNAQDALRFLLQYDTDADIMPVDGLDVAVQAAFDTGEDVPVERADLKALEAFTEAAAFRTQMAEAAALPRVNAFVQSNWNDDDVPGLDEHNWMVGLVVNWNIFNGYETIGRQHEARAAERETRYRYQEAREQSRYELHRASRMLKTAKARIGIARQALEEARVSLDFIGERFRSGQAMTFELLGREAAFTHALMRLNKARYDYIMAGHELEYARGRSVL</sequence>
<dbReference type="InterPro" id="IPR051906">
    <property type="entry name" value="TolC-like"/>
</dbReference>
<dbReference type="EMBL" id="DSBW01000068">
    <property type="protein sequence ID" value="HED30636.1"/>
    <property type="molecule type" value="Genomic_DNA"/>
</dbReference>
<dbReference type="PANTHER" id="PTHR30026">
    <property type="entry name" value="OUTER MEMBRANE PROTEIN TOLC"/>
    <property type="match status" value="1"/>
</dbReference>
<comment type="similarity">
    <text evidence="2">Belongs to the outer membrane factor (OMF) (TC 1.B.17) family.</text>
</comment>
<gene>
    <name evidence="9" type="ORF">ENN50_02870</name>
</gene>
<evidence type="ECO:0000313" key="9">
    <source>
        <dbReference type="EMBL" id="HED30636.1"/>
    </source>
</evidence>
<comment type="subcellular location">
    <subcellularLocation>
        <location evidence="1">Cell outer membrane</location>
    </subcellularLocation>
</comment>
<evidence type="ECO:0000256" key="3">
    <source>
        <dbReference type="ARBA" id="ARBA00022448"/>
    </source>
</evidence>
<proteinExistence type="inferred from homology"/>
<dbReference type="GO" id="GO:0015562">
    <property type="term" value="F:efflux transmembrane transporter activity"/>
    <property type="evidence" value="ECO:0007669"/>
    <property type="project" value="InterPro"/>
</dbReference>
<evidence type="ECO:0000256" key="2">
    <source>
        <dbReference type="ARBA" id="ARBA00007613"/>
    </source>
</evidence>
<comment type="caution">
    <text evidence="9">The sequence shown here is derived from an EMBL/GenBank/DDBJ whole genome shotgun (WGS) entry which is preliminary data.</text>
</comment>
<accession>A0A831SN12</accession>
<dbReference type="GO" id="GO:1990281">
    <property type="term" value="C:efflux pump complex"/>
    <property type="evidence" value="ECO:0007669"/>
    <property type="project" value="TreeGrafter"/>
</dbReference>
<evidence type="ECO:0000256" key="1">
    <source>
        <dbReference type="ARBA" id="ARBA00004442"/>
    </source>
</evidence>
<keyword evidence="4" id="KW-1134">Transmembrane beta strand</keyword>
<keyword evidence="3" id="KW-0813">Transport</keyword>
<reference evidence="9" key="1">
    <citation type="journal article" date="2020" name="mSystems">
        <title>Genome- and Community-Level Interaction Insights into Carbon Utilization and Element Cycling Functions of Hydrothermarchaeota in Hydrothermal Sediment.</title>
        <authorList>
            <person name="Zhou Z."/>
            <person name="Liu Y."/>
            <person name="Xu W."/>
            <person name="Pan J."/>
            <person name="Luo Z.H."/>
            <person name="Li M."/>
        </authorList>
    </citation>
    <scope>NUCLEOTIDE SEQUENCE [LARGE SCALE GENOMIC DNA]</scope>
    <source>
        <strain evidence="9">SpSt-1181</strain>
    </source>
</reference>
<dbReference type="GO" id="GO:0015288">
    <property type="term" value="F:porin activity"/>
    <property type="evidence" value="ECO:0007669"/>
    <property type="project" value="TreeGrafter"/>
</dbReference>
<keyword evidence="5" id="KW-0812">Transmembrane</keyword>
<dbReference type="PANTHER" id="PTHR30026:SF21">
    <property type="entry name" value="SLR1270 PROTEIN"/>
    <property type="match status" value="1"/>
</dbReference>
<name>A0A831SN12_PROAE</name>
<evidence type="ECO:0000256" key="5">
    <source>
        <dbReference type="ARBA" id="ARBA00022692"/>
    </source>
</evidence>